<organism evidence="1 2">
    <name type="scientific">Chryseobacterium defluvii</name>
    <dbReference type="NCBI Taxonomy" id="160396"/>
    <lineage>
        <taxon>Bacteria</taxon>
        <taxon>Pseudomonadati</taxon>
        <taxon>Bacteroidota</taxon>
        <taxon>Flavobacteriia</taxon>
        <taxon>Flavobacteriales</taxon>
        <taxon>Weeksellaceae</taxon>
        <taxon>Chryseobacterium group</taxon>
        <taxon>Chryseobacterium</taxon>
    </lineage>
</organism>
<sequence>MEIFNDEWSDDLSEFKILSFEEVSKGFEGNKSPLQGLSDKTFENMSVFKNSPFGQFWDKNIHDWAKEIFGNSKILDKRDITIADLSSKISHNQADFYNLLINKKNGKI</sequence>
<evidence type="ECO:0000313" key="2">
    <source>
        <dbReference type="Proteomes" id="UP000592180"/>
    </source>
</evidence>
<gene>
    <name evidence="1" type="ORF">HNP38_002128</name>
</gene>
<proteinExistence type="predicted"/>
<dbReference type="AlphaFoldDB" id="A0A840KIX0"/>
<name>A0A840KIX0_9FLAO</name>
<dbReference type="RefSeq" id="WP_184188990.1">
    <property type="nucleotide sequence ID" value="NZ_JACHLE010000002.1"/>
</dbReference>
<dbReference type="Proteomes" id="UP000592180">
    <property type="component" value="Unassembled WGS sequence"/>
</dbReference>
<evidence type="ECO:0000313" key="1">
    <source>
        <dbReference type="EMBL" id="MBB4806832.1"/>
    </source>
</evidence>
<keyword evidence="2" id="KW-1185">Reference proteome</keyword>
<protein>
    <submittedName>
        <fullName evidence="1">Uncharacterized protein</fullName>
    </submittedName>
</protein>
<dbReference type="EMBL" id="JACHLE010000002">
    <property type="protein sequence ID" value="MBB4806832.1"/>
    <property type="molecule type" value="Genomic_DNA"/>
</dbReference>
<accession>A0A840KIX0</accession>
<comment type="caution">
    <text evidence="1">The sequence shown here is derived from an EMBL/GenBank/DDBJ whole genome shotgun (WGS) entry which is preliminary data.</text>
</comment>
<reference evidence="1 2" key="1">
    <citation type="submission" date="2020-08" db="EMBL/GenBank/DDBJ databases">
        <title>Functional genomics of gut bacteria from endangered species of beetles.</title>
        <authorList>
            <person name="Carlos-Shanley C."/>
        </authorList>
    </citation>
    <scope>NUCLEOTIDE SEQUENCE [LARGE SCALE GENOMIC DNA]</scope>
    <source>
        <strain evidence="1 2">S00151</strain>
    </source>
</reference>